<dbReference type="GO" id="GO:0005507">
    <property type="term" value="F:copper ion binding"/>
    <property type="evidence" value="ECO:0007669"/>
    <property type="project" value="InterPro"/>
</dbReference>
<evidence type="ECO:0000256" key="6">
    <source>
        <dbReference type="SAM" id="SignalP"/>
    </source>
</evidence>
<dbReference type="Gene3D" id="2.60.40.420">
    <property type="entry name" value="Cupredoxins - blue copper proteins"/>
    <property type="match status" value="1"/>
</dbReference>
<reference evidence="9 10" key="1">
    <citation type="submission" date="2020-08" db="EMBL/GenBank/DDBJ databases">
        <title>Genomic Encyclopedia of Type Strains, Phase IV (KMG-IV): sequencing the most valuable type-strain genomes for metagenomic binning, comparative biology and taxonomic classification.</title>
        <authorList>
            <person name="Goeker M."/>
        </authorList>
    </citation>
    <scope>NUCLEOTIDE SEQUENCE [LARGE SCALE GENOMIC DNA]</scope>
    <source>
        <strain evidence="9 10">DSM 21458</strain>
    </source>
</reference>
<dbReference type="InterPro" id="IPR036909">
    <property type="entry name" value="Cyt_c-like_dom_sf"/>
</dbReference>
<evidence type="ECO:0000259" key="8">
    <source>
        <dbReference type="PROSITE" id="PS51007"/>
    </source>
</evidence>
<feature type="chain" id="PRO_5032458735" evidence="6">
    <location>
        <begin position="21"/>
        <end position="325"/>
    </location>
</feature>
<dbReference type="Pfam" id="PF00034">
    <property type="entry name" value="Cytochrom_C"/>
    <property type="match status" value="1"/>
</dbReference>
<feature type="transmembrane region" description="Helical" evidence="5">
    <location>
        <begin position="81"/>
        <end position="105"/>
    </location>
</feature>
<protein>
    <submittedName>
        <fullName evidence="9">Cytochrome c oxidase subunit 2</fullName>
    </submittedName>
</protein>
<feature type="domain" description="Cytochrome oxidase subunit II copper A binding" evidence="7">
    <location>
        <begin position="110"/>
        <end position="220"/>
    </location>
</feature>
<feature type="domain" description="Cytochrome c" evidence="8">
    <location>
        <begin position="224"/>
        <end position="313"/>
    </location>
</feature>
<evidence type="ECO:0000313" key="10">
    <source>
        <dbReference type="Proteomes" id="UP000569951"/>
    </source>
</evidence>
<dbReference type="AlphaFoldDB" id="A0A841HVP9"/>
<feature type="signal peptide" evidence="6">
    <location>
        <begin position="1"/>
        <end position="20"/>
    </location>
</feature>
<keyword evidence="5" id="KW-1133">Transmembrane helix</keyword>
<keyword evidence="3 4" id="KW-0408">Iron</keyword>
<name>A0A841HVP9_9DEIO</name>
<dbReference type="SUPFAM" id="SSF49503">
    <property type="entry name" value="Cupredoxins"/>
    <property type="match status" value="1"/>
</dbReference>
<keyword evidence="10" id="KW-1185">Reference proteome</keyword>
<dbReference type="PROSITE" id="PS51007">
    <property type="entry name" value="CYTC"/>
    <property type="match status" value="1"/>
</dbReference>
<evidence type="ECO:0000256" key="2">
    <source>
        <dbReference type="ARBA" id="ARBA00022723"/>
    </source>
</evidence>
<dbReference type="GO" id="GO:0016020">
    <property type="term" value="C:membrane"/>
    <property type="evidence" value="ECO:0007669"/>
    <property type="project" value="InterPro"/>
</dbReference>
<evidence type="ECO:0000256" key="1">
    <source>
        <dbReference type="ARBA" id="ARBA00022617"/>
    </source>
</evidence>
<dbReference type="SUPFAM" id="SSF46626">
    <property type="entry name" value="Cytochrome c"/>
    <property type="match status" value="1"/>
</dbReference>
<dbReference type="RefSeq" id="WP_183984945.1">
    <property type="nucleotide sequence ID" value="NZ_JACHHG010000003.1"/>
</dbReference>
<evidence type="ECO:0000256" key="5">
    <source>
        <dbReference type="SAM" id="Phobius"/>
    </source>
</evidence>
<feature type="transmembrane region" description="Helical" evidence="5">
    <location>
        <begin position="36"/>
        <end position="60"/>
    </location>
</feature>
<evidence type="ECO:0000256" key="3">
    <source>
        <dbReference type="ARBA" id="ARBA00023004"/>
    </source>
</evidence>
<dbReference type="InterPro" id="IPR008972">
    <property type="entry name" value="Cupredoxin"/>
</dbReference>
<proteinExistence type="predicted"/>
<dbReference type="EMBL" id="JACHHG010000003">
    <property type="protein sequence ID" value="MBB6097467.1"/>
    <property type="molecule type" value="Genomic_DNA"/>
</dbReference>
<keyword evidence="1 4" id="KW-0349">Heme</keyword>
<keyword evidence="5" id="KW-0812">Transmembrane</keyword>
<keyword evidence="6" id="KW-0732">Signal</keyword>
<evidence type="ECO:0000256" key="4">
    <source>
        <dbReference type="PROSITE-ProRule" id="PRU00433"/>
    </source>
</evidence>
<dbReference type="InterPro" id="IPR002429">
    <property type="entry name" value="CcO_II-like_C"/>
</dbReference>
<dbReference type="InterPro" id="IPR009056">
    <property type="entry name" value="Cyt_c-like_dom"/>
</dbReference>
<organism evidence="9 10">
    <name type="scientific">Deinobacterium chartae</name>
    <dbReference type="NCBI Taxonomy" id="521158"/>
    <lineage>
        <taxon>Bacteria</taxon>
        <taxon>Thermotogati</taxon>
        <taxon>Deinococcota</taxon>
        <taxon>Deinococci</taxon>
        <taxon>Deinococcales</taxon>
        <taxon>Deinococcaceae</taxon>
        <taxon>Deinobacterium</taxon>
    </lineage>
</organism>
<dbReference type="PROSITE" id="PS50857">
    <property type="entry name" value="COX2_CUA"/>
    <property type="match status" value="1"/>
</dbReference>
<comment type="caution">
    <text evidence="9">The sequence shown here is derived from an EMBL/GenBank/DDBJ whole genome shotgun (WGS) entry which is preliminary data.</text>
</comment>
<gene>
    <name evidence="9" type="ORF">HNR42_000884</name>
</gene>
<dbReference type="Proteomes" id="UP000569951">
    <property type="component" value="Unassembled WGS sequence"/>
</dbReference>
<accession>A0A841HVP9</accession>
<sequence>MTRLLPLLILLFGAWAKAHNAPDFDDPATTIEARNTLIFFAALGGAALAFSVGALLATLSRMRRSDSQAPEAATVRARQQTWMTVYAVTAVVGAVVSGFAAASLLNFRQSRETEFSASGHGTRWDFQYGGGVRTSSELVVPVGKLVRLKFTAGDGAQTLALPVVGRFQAEPGVIKNLEFVYDRPGVYAPRDPQAAPVWVVALEADEFERFMAAARNYTPPAIRGDAALGQQVFEVNCASCHRVQGSTARGVIGPDLSYFAQRHALGNGIPHTPGAVRDFLRGSGSAEGDRHAPPLHLEEPHLNAVVAYLEALRLEGIDFAALPRR</sequence>
<dbReference type="GO" id="GO:0020037">
    <property type="term" value="F:heme binding"/>
    <property type="evidence" value="ECO:0007669"/>
    <property type="project" value="InterPro"/>
</dbReference>
<keyword evidence="2 4" id="KW-0479">Metal-binding</keyword>
<dbReference type="GO" id="GO:0004129">
    <property type="term" value="F:cytochrome-c oxidase activity"/>
    <property type="evidence" value="ECO:0007669"/>
    <property type="project" value="InterPro"/>
</dbReference>
<evidence type="ECO:0000313" key="9">
    <source>
        <dbReference type="EMBL" id="MBB6097467.1"/>
    </source>
</evidence>
<evidence type="ECO:0000259" key="7">
    <source>
        <dbReference type="PROSITE" id="PS50857"/>
    </source>
</evidence>
<keyword evidence="5" id="KW-0472">Membrane</keyword>